<sequence>MQNFKVHTAIAQGQQTLVANVSATVDMQNFQLVAVQSNCRPTR</sequence>
<dbReference type="AlphaFoldDB" id="A0A0A9GU68"/>
<organism evidence="1">
    <name type="scientific">Arundo donax</name>
    <name type="common">Giant reed</name>
    <name type="synonym">Donax arundinaceus</name>
    <dbReference type="NCBI Taxonomy" id="35708"/>
    <lineage>
        <taxon>Eukaryota</taxon>
        <taxon>Viridiplantae</taxon>
        <taxon>Streptophyta</taxon>
        <taxon>Embryophyta</taxon>
        <taxon>Tracheophyta</taxon>
        <taxon>Spermatophyta</taxon>
        <taxon>Magnoliopsida</taxon>
        <taxon>Liliopsida</taxon>
        <taxon>Poales</taxon>
        <taxon>Poaceae</taxon>
        <taxon>PACMAD clade</taxon>
        <taxon>Arundinoideae</taxon>
        <taxon>Arundineae</taxon>
        <taxon>Arundo</taxon>
    </lineage>
</organism>
<reference evidence="1" key="2">
    <citation type="journal article" date="2015" name="Data Brief">
        <title>Shoot transcriptome of the giant reed, Arundo donax.</title>
        <authorList>
            <person name="Barrero R.A."/>
            <person name="Guerrero F.D."/>
            <person name="Moolhuijzen P."/>
            <person name="Goolsby J.A."/>
            <person name="Tidwell J."/>
            <person name="Bellgard S.E."/>
            <person name="Bellgard M.I."/>
        </authorList>
    </citation>
    <scope>NUCLEOTIDE SEQUENCE</scope>
    <source>
        <tissue evidence="1">Shoot tissue taken approximately 20 cm above the soil surface</tissue>
    </source>
</reference>
<protein>
    <submittedName>
        <fullName evidence="1">Uncharacterized protein</fullName>
    </submittedName>
</protein>
<name>A0A0A9GU68_ARUDO</name>
<proteinExistence type="predicted"/>
<accession>A0A0A9GU68</accession>
<reference evidence="1" key="1">
    <citation type="submission" date="2014-09" db="EMBL/GenBank/DDBJ databases">
        <authorList>
            <person name="Magalhaes I.L.F."/>
            <person name="Oliveira U."/>
            <person name="Santos F.R."/>
            <person name="Vidigal T.H.D.A."/>
            <person name="Brescovit A.D."/>
            <person name="Santos A.J."/>
        </authorList>
    </citation>
    <scope>NUCLEOTIDE SEQUENCE</scope>
    <source>
        <tissue evidence="1">Shoot tissue taken approximately 20 cm above the soil surface</tissue>
    </source>
</reference>
<evidence type="ECO:0000313" key="1">
    <source>
        <dbReference type="EMBL" id="JAE28580.1"/>
    </source>
</evidence>
<dbReference type="EMBL" id="GBRH01169316">
    <property type="protein sequence ID" value="JAE28580.1"/>
    <property type="molecule type" value="Transcribed_RNA"/>
</dbReference>